<organism evidence="5 6">
    <name type="scientific">Phocaeicola barnesiae</name>
    <dbReference type="NCBI Taxonomy" id="376804"/>
    <lineage>
        <taxon>Bacteria</taxon>
        <taxon>Pseudomonadati</taxon>
        <taxon>Bacteroidota</taxon>
        <taxon>Bacteroidia</taxon>
        <taxon>Bacteroidales</taxon>
        <taxon>Bacteroidaceae</taxon>
        <taxon>Phocaeicola</taxon>
    </lineage>
</organism>
<dbReference type="GO" id="GO:0016020">
    <property type="term" value="C:membrane"/>
    <property type="evidence" value="ECO:0007669"/>
    <property type="project" value="UniProtKB-SubCell"/>
</dbReference>
<comment type="caution">
    <text evidence="5">The sequence shown here is derived from an EMBL/GenBank/DDBJ whole genome shotgun (WGS) entry which is preliminary data.</text>
</comment>
<comment type="similarity">
    <text evidence="1 3">Belongs to the peptidase S26 family.</text>
</comment>
<dbReference type="AlphaFoldDB" id="A0AAW5N069"/>
<dbReference type="GO" id="GO:0009003">
    <property type="term" value="F:signal peptidase activity"/>
    <property type="evidence" value="ECO:0007669"/>
    <property type="project" value="UniProtKB-EC"/>
</dbReference>
<dbReference type="NCBIfam" id="TIGR02227">
    <property type="entry name" value="sigpep_I_bact"/>
    <property type="match status" value="1"/>
</dbReference>
<dbReference type="CDD" id="cd06530">
    <property type="entry name" value="S26_SPase_I"/>
    <property type="match status" value="1"/>
</dbReference>
<dbReference type="GO" id="GO:0006465">
    <property type="term" value="P:signal peptide processing"/>
    <property type="evidence" value="ECO:0007669"/>
    <property type="project" value="InterPro"/>
</dbReference>
<accession>A0AAW5N069</accession>
<protein>
    <recommendedName>
        <fullName evidence="2 3">Signal peptidase I</fullName>
        <ecNumber evidence="3">3.4.21.89</ecNumber>
    </recommendedName>
</protein>
<feature type="domain" description="Peptidase S26" evidence="4">
    <location>
        <begin position="6"/>
        <end position="127"/>
    </location>
</feature>
<keyword evidence="6" id="KW-1185">Reference proteome</keyword>
<dbReference type="InterPro" id="IPR019533">
    <property type="entry name" value="Peptidase_S26"/>
</dbReference>
<evidence type="ECO:0000256" key="2">
    <source>
        <dbReference type="ARBA" id="ARBA00019232"/>
    </source>
</evidence>
<reference evidence="5 6" key="1">
    <citation type="submission" date="2022-08" db="EMBL/GenBank/DDBJ databases">
        <authorList>
            <person name="Zeman M."/>
            <person name="Kubasova T."/>
        </authorList>
    </citation>
    <scope>NUCLEOTIDE SEQUENCE [LARGE SCALE GENOMIC DNA]</scope>
    <source>
        <strain evidence="5 6">ET62</strain>
    </source>
</reference>
<keyword evidence="3" id="KW-0645">Protease</keyword>
<evidence type="ECO:0000313" key="6">
    <source>
        <dbReference type="Proteomes" id="UP001204579"/>
    </source>
</evidence>
<name>A0AAW5N069_9BACT</name>
<sequence length="303" mass="34715">MKKRRLRWLKVTAAVLISVGLVKTLLVTSCFIPSAGMENSLYQGEGVLVNKWSYGLRLPLQAWWGYHRIGASRVEKGDIVVFNSPMPREEHTAVERRPLYISRCIGSAGDTLMLNKDLIQVEGPVFSPDAKDLYVYPADQEERLLALLDTLGIQGNLLAGYTEDGSYIRSFSYYESYLISQKVGKSLPMVPLNERHPEKAYPFVVPAKGQVVKVYPWNVTLLCNTIRLHEHRQATIKGDTLYVEGSPVGHYCFSKDYYWVASNDPVNLRDSRLFGFVPEDHLIGKAWRVWYPVRLERFWQRVQ</sequence>
<dbReference type="InterPro" id="IPR000223">
    <property type="entry name" value="Pept_S26A_signal_pept_1"/>
</dbReference>
<dbReference type="InterPro" id="IPR036286">
    <property type="entry name" value="LexA/Signal_pep-like_sf"/>
</dbReference>
<dbReference type="Proteomes" id="UP001204579">
    <property type="component" value="Unassembled WGS sequence"/>
</dbReference>
<comment type="subcellular location">
    <subcellularLocation>
        <location evidence="3">Membrane</location>
        <topology evidence="3">Single-pass type II membrane protein</topology>
    </subcellularLocation>
</comment>
<gene>
    <name evidence="5" type="primary">lepB</name>
    <name evidence="5" type="ORF">NW209_08995</name>
</gene>
<dbReference type="SUPFAM" id="SSF51306">
    <property type="entry name" value="LexA/Signal peptidase"/>
    <property type="match status" value="1"/>
</dbReference>
<evidence type="ECO:0000256" key="3">
    <source>
        <dbReference type="RuleBase" id="RU362042"/>
    </source>
</evidence>
<evidence type="ECO:0000256" key="1">
    <source>
        <dbReference type="ARBA" id="ARBA00009370"/>
    </source>
</evidence>
<dbReference type="GO" id="GO:0004252">
    <property type="term" value="F:serine-type endopeptidase activity"/>
    <property type="evidence" value="ECO:0007669"/>
    <property type="project" value="InterPro"/>
</dbReference>
<dbReference type="Pfam" id="PF10502">
    <property type="entry name" value="Peptidase_S26"/>
    <property type="match status" value="1"/>
</dbReference>
<comment type="catalytic activity">
    <reaction evidence="3">
        <text>Cleavage of hydrophobic, N-terminal signal or leader sequences from secreted and periplasmic proteins.</text>
        <dbReference type="EC" id="3.4.21.89"/>
    </reaction>
</comment>
<dbReference type="RefSeq" id="WP_258335847.1">
    <property type="nucleotide sequence ID" value="NZ_JANRHJ010000009.1"/>
</dbReference>
<dbReference type="EMBL" id="JANRHJ010000009">
    <property type="protein sequence ID" value="MCR8874146.1"/>
    <property type="molecule type" value="Genomic_DNA"/>
</dbReference>
<dbReference type="PANTHER" id="PTHR43390">
    <property type="entry name" value="SIGNAL PEPTIDASE I"/>
    <property type="match status" value="1"/>
</dbReference>
<keyword evidence="3 5" id="KW-0378">Hydrolase</keyword>
<dbReference type="EC" id="3.4.21.89" evidence="3"/>
<dbReference type="PANTHER" id="PTHR43390:SF1">
    <property type="entry name" value="CHLOROPLAST PROCESSING PEPTIDASE"/>
    <property type="match status" value="1"/>
</dbReference>
<dbReference type="Gene3D" id="2.10.109.10">
    <property type="entry name" value="Umud Fragment, subunit A"/>
    <property type="match status" value="1"/>
</dbReference>
<proteinExistence type="inferred from homology"/>
<evidence type="ECO:0000313" key="5">
    <source>
        <dbReference type="EMBL" id="MCR8874146.1"/>
    </source>
</evidence>
<evidence type="ECO:0000259" key="4">
    <source>
        <dbReference type="Pfam" id="PF10502"/>
    </source>
</evidence>